<keyword evidence="2" id="KW-1185">Reference proteome</keyword>
<sequence length="114" mass="12926">MAQVAEADWRGNLLSSSVPQGCFACLRIIVSRRRHSNSLRFFDAACRAQSRDGSCINCALNRRQHYVQMSVGDRSDSSYSRVVGSTLERARITAWTARYIVTKVNEPNSKFNMY</sequence>
<evidence type="ECO:0000313" key="2">
    <source>
        <dbReference type="Proteomes" id="UP000007148"/>
    </source>
</evidence>
<proteinExistence type="predicted"/>
<dbReference type="HOGENOM" id="CLU_2122000_0_0_1"/>
<accession>G4TBL2</accession>
<dbReference type="Proteomes" id="UP000007148">
    <property type="component" value="Unassembled WGS sequence"/>
</dbReference>
<reference evidence="1 2" key="1">
    <citation type="journal article" date="2011" name="PLoS Pathog.">
        <title>Endophytic Life Strategies Decoded by Genome and Transcriptome Analyses of the Mutualistic Root Symbiont Piriformospora indica.</title>
        <authorList>
            <person name="Zuccaro A."/>
            <person name="Lahrmann U."/>
            <person name="Guldener U."/>
            <person name="Langen G."/>
            <person name="Pfiffi S."/>
            <person name="Biedenkopf D."/>
            <person name="Wong P."/>
            <person name="Samans B."/>
            <person name="Grimm C."/>
            <person name="Basiewicz M."/>
            <person name="Murat C."/>
            <person name="Martin F."/>
            <person name="Kogel K.H."/>
        </authorList>
    </citation>
    <scope>NUCLEOTIDE SEQUENCE [LARGE SCALE GENOMIC DNA]</scope>
    <source>
        <strain evidence="1 2">DSM 11827</strain>
    </source>
</reference>
<protein>
    <submittedName>
        <fullName evidence="1">Uncharacterized protein</fullName>
    </submittedName>
</protein>
<dbReference type="EMBL" id="CAFZ01000038">
    <property type="protein sequence ID" value="CCA68716.1"/>
    <property type="molecule type" value="Genomic_DNA"/>
</dbReference>
<gene>
    <name evidence="1" type="ORF">PIIN_02580</name>
</gene>
<dbReference type="InParanoid" id="G4TBL2"/>
<comment type="caution">
    <text evidence="1">The sequence shown here is derived from an EMBL/GenBank/DDBJ whole genome shotgun (WGS) entry which is preliminary data.</text>
</comment>
<evidence type="ECO:0000313" key="1">
    <source>
        <dbReference type="EMBL" id="CCA68716.1"/>
    </source>
</evidence>
<dbReference type="AlphaFoldDB" id="G4TBL2"/>
<name>G4TBL2_SERID</name>
<organism evidence="1 2">
    <name type="scientific">Serendipita indica (strain DSM 11827)</name>
    <name type="common">Root endophyte fungus</name>
    <name type="synonym">Piriformospora indica</name>
    <dbReference type="NCBI Taxonomy" id="1109443"/>
    <lineage>
        <taxon>Eukaryota</taxon>
        <taxon>Fungi</taxon>
        <taxon>Dikarya</taxon>
        <taxon>Basidiomycota</taxon>
        <taxon>Agaricomycotina</taxon>
        <taxon>Agaricomycetes</taxon>
        <taxon>Sebacinales</taxon>
        <taxon>Serendipitaceae</taxon>
        <taxon>Serendipita</taxon>
    </lineage>
</organism>